<protein>
    <submittedName>
        <fullName evidence="3">MoxR family ATPase</fullName>
    </submittedName>
</protein>
<proteinExistence type="predicted"/>
<reference evidence="3" key="2">
    <citation type="submission" date="2019-09" db="EMBL/GenBank/DDBJ databases">
        <authorList>
            <consortium name="NCBI Pathogen Detection Project"/>
        </authorList>
    </citation>
    <scope>NUCLEOTIDE SEQUENCE</scope>
    <source>
        <strain evidence="3">CL18-200174</strain>
    </source>
</reference>
<dbReference type="PANTHER" id="PTHR42759">
    <property type="entry name" value="MOXR FAMILY PROTEIN"/>
    <property type="match status" value="1"/>
</dbReference>
<dbReference type="Gene3D" id="1.10.8.80">
    <property type="entry name" value="Magnesium chelatase subunit I, C-Terminal domain"/>
    <property type="match status" value="1"/>
</dbReference>
<dbReference type="InterPro" id="IPR027417">
    <property type="entry name" value="P-loop_NTPase"/>
</dbReference>
<dbReference type="EMBL" id="DACWOD010000001">
    <property type="protein sequence ID" value="HAU2394757.1"/>
    <property type="molecule type" value="Genomic_DNA"/>
</dbReference>
<dbReference type="InterPro" id="IPR050764">
    <property type="entry name" value="CbbQ/NirQ/NorQ/GpvN"/>
</dbReference>
<evidence type="ECO:0000259" key="1">
    <source>
        <dbReference type="Pfam" id="PF07726"/>
    </source>
</evidence>
<dbReference type="GO" id="GO:0005524">
    <property type="term" value="F:ATP binding"/>
    <property type="evidence" value="ECO:0007669"/>
    <property type="project" value="InterPro"/>
</dbReference>
<dbReference type="Pfam" id="PF07726">
    <property type="entry name" value="AAA_3"/>
    <property type="match status" value="1"/>
</dbReference>
<dbReference type="InterPro" id="IPR011703">
    <property type="entry name" value="ATPase_AAA-3"/>
</dbReference>
<comment type="caution">
    <text evidence="3">The sequence shown here is derived from an EMBL/GenBank/DDBJ whole genome shotgun (WGS) entry which is preliminary data.</text>
</comment>
<evidence type="ECO:0000259" key="2">
    <source>
        <dbReference type="Pfam" id="PF17863"/>
    </source>
</evidence>
<dbReference type="CDD" id="cd00009">
    <property type="entry name" value="AAA"/>
    <property type="match status" value="1"/>
</dbReference>
<dbReference type="Proteomes" id="UP000863577">
    <property type="component" value="Unassembled WGS sequence"/>
</dbReference>
<feature type="domain" description="ATPase AAA-3" evidence="1">
    <location>
        <begin position="36"/>
        <end position="166"/>
    </location>
</feature>
<name>A0A130J4H2_LEGPN</name>
<dbReference type="PANTHER" id="PTHR42759:SF5">
    <property type="entry name" value="METHANOL DEHYDROGENASE REGULATOR"/>
    <property type="match status" value="1"/>
</dbReference>
<organism evidence="3 4">
    <name type="scientific">Legionella pneumophila</name>
    <dbReference type="NCBI Taxonomy" id="446"/>
    <lineage>
        <taxon>Bacteria</taxon>
        <taxon>Pseudomonadati</taxon>
        <taxon>Pseudomonadota</taxon>
        <taxon>Gammaproteobacteria</taxon>
        <taxon>Legionellales</taxon>
        <taxon>Legionellaceae</taxon>
        <taxon>Legionella</taxon>
    </lineage>
</organism>
<dbReference type="PIRSF" id="PIRSF002849">
    <property type="entry name" value="AAA_ATPase_chaperone_MoxR_prd"/>
    <property type="match status" value="1"/>
</dbReference>
<dbReference type="SUPFAM" id="SSF52540">
    <property type="entry name" value="P-loop containing nucleoside triphosphate hydrolases"/>
    <property type="match status" value="1"/>
</dbReference>
<dbReference type="AlphaFoldDB" id="A0A130J4H2"/>
<dbReference type="Gene3D" id="3.40.50.300">
    <property type="entry name" value="P-loop containing nucleotide triphosphate hydrolases"/>
    <property type="match status" value="1"/>
</dbReference>
<dbReference type="Pfam" id="PF17863">
    <property type="entry name" value="AAA_lid_2"/>
    <property type="match status" value="1"/>
</dbReference>
<accession>A0A130J4H2</accession>
<dbReference type="InterPro" id="IPR041628">
    <property type="entry name" value="ChlI/MoxR_AAA_lid"/>
</dbReference>
<evidence type="ECO:0000313" key="3">
    <source>
        <dbReference type="EMBL" id="HAU2394757.1"/>
    </source>
</evidence>
<dbReference type="GO" id="GO:0016887">
    <property type="term" value="F:ATP hydrolysis activity"/>
    <property type="evidence" value="ECO:0007669"/>
    <property type="project" value="InterPro"/>
</dbReference>
<feature type="domain" description="ChlI/MoxR AAA lid" evidence="2">
    <location>
        <begin position="230"/>
        <end position="288"/>
    </location>
</feature>
<reference evidence="3" key="1">
    <citation type="journal article" date="2018" name="Genome Biol.">
        <title>SKESA: strategic k-mer extension for scrupulous assemblies.</title>
        <authorList>
            <person name="Souvorov A."/>
            <person name="Agarwala R."/>
            <person name="Lipman D.J."/>
        </authorList>
    </citation>
    <scope>NUCLEOTIDE SEQUENCE</scope>
    <source>
        <strain evidence="3">CL18-200174</strain>
    </source>
</reference>
<evidence type="ECO:0000313" key="4">
    <source>
        <dbReference type="Proteomes" id="UP000863577"/>
    </source>
</evidence>
<gene>
    <name evidence="3" type="ORF">JBK99_00160</name>
</gene>
<sequence length="304" mass="33987">MAFIMIKQLQQALSDILLGKEEVIRLGITCLLANGHLLLEDNPGMGKTTFSHALAQLTGMQYRRIQFTSDLLPSDLLGVSIYDHQRNVFQFHKGPIFSQLILADEINRATPKTQSALLEAMEERQVTTDIGTEALPQPFFVIATQNPSCHTGTYPLPESQLDRFLMRLVIGYPPPDAERMLLKSSNLNAQLKELSPIINPQQLQILQRESQKVLVSELVLDYVQSLLDASRNQGWFNHGLSPRAGMGLVHAAQAFARTDDRDFVRPDDIQAVMPAVVNHRLIIKKSQTQLSAAELLMSEIEVPV</sequence>